<keyword evidence="5" id="KW-1185">Reference proteome</keyword>
<reference evidence="4 5" key="1">
    <citation type="submission" date="2020-04" db="EMBL/GenBank/DDBJ databases">
        <title>Usitatibacter rugosus gen. nov., sp. nov. and Usitatibacter palustris sp. nov., novel members of Usitatibacteraceae fam. nov. within the order Nitrosomonadales isolated from soil.</title>
        <authorList>
            <person name="Huber K.J."/>
            <person name="Neumann-Schaal M."/>
            <person name="Geppert A."/>
            <person name="Luckner M."/>
            <person name="Wanner G."/>
            <person name="Overmann J."/>
        </authorList>
    </citation>
    <scope>NUCLEOTIDE SEQUENCE [LARGE SCALE GENOMIC DNA]</scope>
    <source>
        <strain evidence="4 5">Swamp67</strain>
    </source>
</reference>
<dbReference type="AlphaFoldDB" id="A0A6M4H825"/>
<dbReference type="SUPFAM" id="SSF54631">
    <property type="entry name" value="CBS-domain pair"/>
    <property type="match status" value="1"/>
</dbReference>
<evidence type="ECO:0000313" key="5">
    <source>
        <dbReference type="Proteomes" id="UP000503096"/>
    </source>
</evidence>
<dbReference type="InParanoid" id="A0A6M4H825"/>
<gene>
    <name evidence="4" type="primary">impdh</name>
    <name evidence="4" type="ORF">DSM104440_02134</name>
</gene>
<dbReference type="GO" id="GO:0003938">
    <property type="term" value="F:IMP dehydrogenase activity"/>
    <property type="evidence" value="ECO:0007669"/>
    <property type="project" value="UniProtKB-EC"/>
</dbReference>
<dbReference type="CDD" id="cd04623">
    <property type="entry name" value="CBS_pair_bac_euk"/>
    <property type="match status" value="1"/>
</dbReference>
<keyword evidence="1 2" id="KW-0129">CBS domain</keyword>
<feature type="domain" description="CBS" evidence="3">
    <location>
        <begin position="76"/>
        <end position="131"/>
    </location>
</feature>
<dbReference type="SMART" id="SM00116">
    <property type="entry name" value="CBS"/>
    <property type="match status" value="2"/>
</dbReference>
<dbReference type="PANTHER" id="PTHR43080">
    <property type="entry name" value="CBS DOMAIN-CONTAINING PROTEIN CBSX3, MITOCHONDRIAL"/>
    <property type="match status" value="1"/>
</dbReference>
<dbReference type="Pfam" id="PF00571">
    <property type="entry name" value="CBS"/>
    <property type="match status" value="2"/>
</dbReference>
<sequence>MKNVAELLRIRPARIVSVKPEDTVLDAIKVLARENIGAAIVMTGDRLAGIFSERDYTRKVILQGRSSNTTRVEEIMTTTVVVVSPRTHTRECMALMTEKNIRHLPVVDQGRVTGMVSIRDIVGDIIADQDFTIEQLEHYISGQ</sequence>
<keyword evidence="4" id="KW-0560">Oxidoreductase</keyword>
<accession>A0A6M4H825</accession>
<dbReference type="Gene3D" id="3.10.580.10">
    <property type="entry name" value="CBS-domain"/>
    <property type="match status" value="1"/>
</dbReference>
<dbReference type="EMBL" id="CP053073">
    <property type="protein sequence ID" value="QJR15315.1"/>
    <property type="molecule type" value="Genomic_DNA"/>
</dbReference>
<evidence type="ECO:0000313" key="4">
    <source>
        <dbReference type="EMBL" id="QJR15315.1"/>
    </source>
</evidence>
<feature type="domain" description="CBS" evidence="3">
    <location>
        <begin position="10"/>
        <end position="67"/>
    </location>
</feature>
<dbReference type="PANTHER" id="PTHR43080:SF2">
    <property type="entry name" value="CBS DOMAIN-CONTAINING PROTEIN"/>
    <property type="match status" value="1"/>
</dbReference>
<name>A0A6M4H825_9PROT</name>
<evidence type="ECO:0000256" key="2">
    <source>
        <dbReference type="PROSITE-ProRule" id="PRU00703"/>
    </source>
</evidence>
<dbReference type="InterPro" id="IPR000644">
    <property type="entry name" value="CBS_dom"/>
</dbReference>
<evidence type="ECO:0000256" key="1">
    <source>
        <dbReference type="ARBA" id="ARBA00023122"/>
    </source>
</evidence>
<dbReference type="RefSeq" id="WP_171162478.1">
    <property type="nucleotide sequence ID" value="NZ_CP053073.1"/>
</dbReference>
<dbReference type="EC" id="1.1.1.205" evidence="4"/>
<protein>
    <submittedName>
        <fullName evidence="4">Inosine-5'-monophosphate dehydrogenase</fullName>
        <ecNumber evidence="4">1.1.1.205</ecNumber>
    </submittedName>
</protein>
<dbReference type="KEGG" id="upl:DSM104440_02134"/>
<dbReference type="InterPro" id="IPR051257">
    <property type="entry name" value="Diverse_CBS-Domain"/>
</dbReference>
<dbReference type="Proteomes" id="UP000503096">
    <property type="component" value="Chromosome"/>
</dbReference>
<dbReference type="InterPro" id="IPR046342">
    <property type="entry name" value="CBS_dom_sf"/>
</dbReference>
<organism evidence="4 5">
    <name type="scientific">Usitatibacter palustris</name>
    <dbReference type="NCBI Taxonomy" id="2732487"/>
    <lineage>
        <taxon>Bacteria</taxon>
        <taxon>Pseudomonadati</taxon>
        <taxon>Pseudomonadota</taxon>
        <taxon>Betaproteobacteria</taxon>
        <taxon>Nitrosomonadales</taxon>
        <taxon>Usitatibacteraceae</taxon>
        <taxon>Usitatibacter</taxon>
    </lineage>
</organism>
<dbReference type="PROSITE" id="PS51371">
    <property type="entry name" value="CBS"/>
    <property type="match status" value="2"/>
</dbReference>
<evidence type="ECO:0000259" key="3">
    <source>
        <dbReference type="PROSITE" id="PS51371"/>
    </source>
</evidence>
<proteinExistence type="predicted"/>
<dbReference type="InterPro" id="IPR044725">
    <property type="entry name" value="CBSX3_CBS_dom"/>
</dbReference>